<comment type="caution">
    <text evidence="13">The sequence shown here is derived from an EMBL/GenBank/DDBJ whole genome shotgun (WGS) entry which is preliminary data.</text>
</comment>
<accession>A0ABQ5X5F1</accession>
<evidence type="ECO:0000256" key="5">
    <source>
        <dbReference type="ARBA" id="ARBA00013433"/>
    </source>
</evidence>
<dbReference type="NCBIfam" id="TIGR02541">
    <property type="entry name" value="flagell_FlgJ"/>
    <property type="match status" value="1"/>
</dbReference>
<evidence type="ECO:0000256" key="4">
    <source>
        <dbReference type="ARBA" id="ARBA00007974"/>
    </source>
</evidence>
<evidence type="ECO:0000259" key="12">
    <source>
        <dbReference type="SMART" id="SM00047"/>
    </source>
</evidence>
<keyword evidence="10" id="KW-0961">Cell wall biogenesis/degradation</keyword>
<keyword evidence="6" id="KW-0574">Periplasm</keyword>
<keyword evidence="13" id="KW-0966">Cell projection</keyword>
<dbReference type="Pfam" id="PF01832">
    <property type="entry name" value="Glucosaminidase"/>
    <property type="match status" value="1"/>
</dbReference>
<dbReference type="PRINTS" id="PR01002">
    <property type="entry name" value="FLGFLGJ"/>
</dbReference>
<organism evidence="13 14">
    <name type="scientific">Dyella flagellata</name>
    <dbReference type="NCBI Taxonomy" id="1867833"/>
    <lineage>
        <taxon>Bacteria</taxon>
        <taxon>Pseudomonadati</taxon>
        <taxon>Pseudomonadota</taxon>
        <taxon>Gammaproteobacteria</taxon>
        <taxon>Lysobacterales</taxon>
        <taxon>Rhodanobacteraceae</taxon>
        <taxon>Dyella</taxon>
    </lineage>
</organism>
<dbReference type="InterPro" id="IPR002901">
    <property type="entry name" value="MGlyc_endo_b_GlcNAc-like_dom"/>
</dbReference>
<evidence type="ECO:0000256" key="2">
    <source>
        <dbReference type="ARBA" id="ARBA00004418"/>
    </source>
</evidence>
<evidence type="ECO:0000313" key="13">
    <source>
        <dbReference type="EMBL" id="GLQ86793.1"/>
    </source>
</evidence>
<keyword evidence="13" id="KW-0282">Flagellum</keyword>
<dbReference type="Pfam" id="PF10135">
    <property type="entry name" value="Rod-binding"/>
    <property type="match status" value="1"/>
</dbReference>
<keyword evidence="14" id="KW-1185">Reference proteome</keyword>
<evidence type="ECO:0000256" key="6">
    <source>
        <dbReference type="ARBA" id="ARBA00022764"/>
    </source>
</evidence>
<dbReference type="Gene3D" id="2.10.70.40">
    <property type="entry name" value="peptidoglycan hydrolase"/>
    <property type="match status" value="1"/>
</dbReference>
<name>A0ABQ5X5F1_9GAMM</name>
<keyword evidence="8" id="KW-0378">Hydrolase</keyword>
<feature type="domain" description="Mannosyl-glycoprotein endo-beta-N-acetylglucosamidase-like" evidence="12">
    <location>
        <begin position="151"/>
        <end position="311"/>
    </location>
</feature>
<evidence type="ECO:0000256" key="10">
    <source>
        <dbReference type="ARBA" id="ARBA00023316"/>
    </source>
</evidence>
<evidence type="ECO:0000256" key="9">
    <source>
        <dbReference type="ARBA" id="ARBA00023295"/>
    </source>
</evidence>
<keyword evidence="9" id="KW-0326">Glycosidase</keyword>
<reference evidence="14" key="1">
    <citation type="journal article" date="2019" name="Int. J. Syst. Evol. Microbiol.">
        <title>The Global Catalogue of Microorganisms (GCM) 10K type strain sequencing project: providing services to taxonomists for standard genome sequencing and annotation.</title>
        <authorList>
            <consortium name="The Broad Institute Genomics Platform"/>
            <consortium name="The Broad Institute Genome Sequencing Center for Infectious Disease"/>
            <person name="Wu L."/>
            <person name="Ma J."/>
        </authorList>
    </citation>
    <scope>NUCLEOTIDE SEQUENCE [LARGE SCALE GENOMIC DNA]</scope>
    <source>
        <strain evidence="14">NBRC 111981</strain>
    </source>
</reference>
<gene>
    <name evidence="13" type="primary">flgJ</name>
    <name evidence="13" type="ORF">GCM10007898_03590</name>
</gene>
<dbReference type="PANTHER" id="PTHR33308:SF9">
    <property type="entry name" value="PEPTIDOGLYCAN HYDROLASE FLGJ"/>
    <property type="match status" value="1"/>
</dbReference>
<dbReference type="SMART" id="SM00047">
    <property type="entry name" value="LYZ2"/>
    <property type="match status" value="1"/>
</dbReference>
<dbReference type="InterPro" id="IPR019301">
    <property type="entry name" value="Flagellar_prot_FlgJ_N"/>
</dbReference>
<keyword evidence="7" id="KW-1005">Bacterial flagellum biogenesis</keyword>
<dbReference type="Gene3D" id="1.10.530.10">
    <property type="match status" value="1"/>
</dbReference>
<comment type="subcellular location">
    <subcellularLocation>
        <location evidence="2">Periplasm</location>
    </subcellularLocation>
</comment>
<dbReference type="RefSeq" id="WP_284330210.1">
    <property type="nucleotide sequence ID" value="NZ_BSOA01000003.1"/>
</dbReference>
<dbReference type="InterPro" id="IPR013377">
    <property type="entry name" value="FlgJ"/>
</dbReference>
<dbReference type="EMBL" id="BSOA01000003">
    <property type="protein sequence ID" value="GLQ86793.1"/>
    <property type="molecule type" value="Genomic_DNA"/>
</dbReference>
<evidence type="ECO:0000256" key="3">
    <source>
        <dbReference type="ARBA" id="ARBA00006880"/>
    </source>
</evidence>
<proteinExistence type="inferred from homology"/>
<comment type="similarity">
    <text evidence="3">In the N-terminal section; belongs to the FlgJ family.</text>
</comment>
<evidence type="ECO:0000256" key="7">
    <source>
        <dbReference type="ARBA" id="ARBA00022795"/>
    </source>
</evidence>
<protein>
    <recommendedName>
        <fullName evidence="5">Peptidoglycan hydrolase FlgJ</fullName>
    </recommendedName>
    <alternativeName>
        <fullName evidence="11">Muramidase FlgJ</fullName>
    </alternativeName>
</protein>
<evidence type="ECO:0000313" key="14">
    <source>
        <dbReference type="Proteomes" id="UP001156627"/>
    </source>
</evidence>
<comment type="similarity">
    <text evidence="4">In the C-terminal section; belongs to the glycosyl hydrolase 73 family.</text>
</comment>
<dbReference type="Proteomes" id="UP001156627">
    <property type="component" value="Unassembled WGS sequence"/>
</dbReference>
<dbReference type="InterPro" id="IPR051056">
    <property type="entry name" value="Glycosyl_Hydrolase_73"/>
</dbReference>
<dbReference type="PANTHER" id="PTHR33308">
    <property type="entry name" value="PEPTIDOGLYCAN HYDROLASE FLGJ"/>
    <property type="match status" value="1"/>
</dbReference>
<sequence>MADIGNVAAQTLSTWTDLSGFGALRHQADTDSNAALPAVAKQFESMFTEMLLKSMRAANFGDPLFESQATDAWQDMYDQQLSLNLSQHGKGLGIAELLIHQLGGHGQAQGQANQAGAVDPHAAGLVDNWKQRLFEVADATHSAARKAMAWLPQDAEAFVRELAPQASIVAKELGLSVRTVLAQAALETHWGQHMPTHSDGSSSFNLFGIKAGGGWGGGRVNVPTVEYEGGIAVRKQAQFRSYQSTAESLADYADLIGKDPRYAGALGRGDDVMAYARALVEGGYATDPQYAGKVAAIANSSAMRQALDALKKSVGMPNL</sequence>
<evidence type="ECO:0000256" key="8">
    <source>
        <dbReference type="ARBA" id="ARBA00022801"/>
    </source>
</evidence>
<comment type="function">
    <text evidence="1">Flagellum-specific muramidase which hydrolyzes the peptidoglycan layer to assemble the rod structure in the periplasmic space.</text>
</comment>
<evidence type="ECO:0000256" key="1">
    <source>
        <dbReference type="ARBA" id="ARBA00002954"/>
    </source>
</evidence>
<evidence type="ECO:0000256" key="11">
    <source>
        <dbReference type="ARBA" id="ARBA00030835"/>
    </source>
</evidence>
<keyword evidence="13" id="KW-0969">Cilium</keyword>